<dbReference type="InterPro" id="IPR002182">
    <property type="entry name" value="NB-ARC"/>
</dbReference>
<dbReference type="Pfam" id="PF00931">
    <property type="entry name" value="NB-ARC"/>
    <property type="match status" value="1"/>
</dbReference>
<feature type="compositionally biased region" description="Polar residues" evidence="1">
    <location>
        <begin position="194"/>
        <end position="207"/>
    </location>
</feature>
<name>F9XAT8_ZYMTI</name>
<dbReference type="AlphaFoldDB" id="F9XAT8"/>
<dbReference type="Gene3D" id="1.25.40.10">
    <property type="entry name" value="Tetratricopeptide repeat domain"/>
    <property type="match status" value="1"/>
</dbReference>
<dbReference type="KEGG" id="ztr:MYCGRDRAFT_93032"/>
<sequence length="1197" mass="134283">MSPPADWTIGLKHRLSFVVGSSISIPGPRVPLSELRIRDDLSVESISLSTDTNATLADSLSDSSFNHVHDIVSHLLELGPSIADPAPHDQLPHSDAAQHDINHVRDSFPKAAEALVLRLGRANWERRQYLMQLRSRLAEDLPEGLSLRQIEDYDPEGIQIDMSDATTNSQTSVQDSGPSGELLLRPHSPGGTESAKQTSSRTDTSGFRFSRGDATMTEITAPSKTDMLLKETSTPDMRYKILSRTSRQQQNGTAGESVFQTPASFDEHIATNHPVKLTRTQLAAVRDACQRNTGRKRPSSTCPLCQITIERHHAPTLERAVKKHVADHLEQLALFVALPAGSMLMKEDGSEFQDDSDSGDGLQSEIMSVLSRGTRVSKRDVQQANVKAFIADQQRAAIDHGNMPIVHSESPTERDSTMPGVSEALASNYLPIFPMLGPMPPPSEHFYSRDTLISAIGNSLHSPGNICVIHGVGGVGKTLAAVQYSHNKQQHYDAIFWLQADTAPGLADSFVQMVALLGLSTGADDHGQAIAKGRNWLQDTDKRWLLVFDNAHGLDDISRYFPQMVQGTNGSVIITTQYKNIISEAPNISKVQIDPLDQRAGSEMLLKYLGRNIREDPERQLAREISAFVGGLPVAIAHVAGYVSFSGCTLEEMIETFREWRKRTGIATDERDDLPATFREASFSYDGTLAMVWEVTLRELTQDACDVLYILAFLNCAAVPQNMLWGIHEDPLLQFLDSRERIRMRKINESLIKRRLVDDTDSCFSMHRSLQRGIRQKLSLDRIRQQRVFNQAVAVVREAFPRLSNLQQPRPEKWAELQKLLPHLHALRDVYRASKSQIKGSIDFAQLLLDAGMDQFEQGIAQEGLLLLDTSETVLDTLDTTAAISPEDHKVMKADIHALMGIMYDDIGISKRQEALERRELALEIRKEVSRDATTQQRKYEMLLFNSWMEYAISLLHYHRHEDANPIIESCLAKFKEWGPEDEIPFEYAKYYNKMALVKMYQGKFSEAVEHATKGAQLMEKTGYNMFASRFKFDLACITLQSGDLDRALQIHKEIHDHRIKLVGPTNQLSLHSMYAIGAIHEVKGDLHEAEYWFCQVLDQPRSFSSWPDEAYARAQYHLSRVLLAQGRAEDVEYANAMQEKAREVLDRLLPLDMPPELEGVTDKYILFDHMLPVSPGGPRFTGRGLLERFLRNTSAA</sequence>
<dbReference type="eggNOG" id="KOG4658">
    <property type="taxonomic scope" value="Eukaryota"/>
</dbReference>
<dbReference type="GeneID" id="13397060"/>
<dbReference type="GO" id="GO:0043531">
    <property type="term" value="F:ADP binding"/>
    <property type="evidence" value="ECO:0007669"/>
    <property type="project" value="InterPro"/>
</dbReference>
<feature type="domain" description="NB-ARC" evidence="2">
    <location>
        <begin position="454"/>
        <end position="599"/>
    </location>
</feature>
<reference evidence="3 4" key="1">
    <citation type="journal article" date="2011" name="PLoS Genet.">
        <title>Finished genome of the fungal wheat pathogen Mycosphaerella graminicola reveals dispensome structure, chromosome plasticity, and stealth pathogenesis.</title>
        <authorList>
            <person name="Goodwin S.B."/>
            <person name="Ben M'barek S."/>
            <person name="Dhillon B."/>
            <person name="Wittenberg A.H.J."/>
            <person name="Crane C.F."/>
            <person name="Hane J.K."/>
            <person name="Foster A.J."/>
            <person name="Van der Lee T.A.J."/>
            <person name="Grimwood J."/>
            <person name="Aerts A."/>
            <person name="Antoniw J."/>
            <person name="Bailey A."/>
            <person name="Bluhm B."/>
            <person name="Bowler J."/>
            <person name="Bristow J."/>
            <person name="van der Burgt A."/>
            <person name="Canto-Canche B."/>
            <person name="Churchill A.C.L."/>
            <person name="Conde-Ferraez L."/>
            <person name="Cools H.J."/>
            <person name="Coutinho P.M."/>
            <person name="Csukai M."/>
            <person name="Dehal P."/>
            <person name="De Wit P."/>
            <person name="Donzelli B."/>
            <person name="van de Geest H.C."/>
            <person name="van Ham R.C.H.J."/>
            <person name="Hammond-Kosack K.E."/>
            <person name="Henrissat B."/>
            <person name="Kilian A."/>
            <person name="Kobayashi A.K."/>
            <person name="Koopmann E."/>
            <person name="Kourmpetis Y."/>
            <person name="Kuzniar A."/>
            <person name="Lindquist E."/>
            <person name="Lombard V."/>
            <person name="Maliepaard C."/>
            <person name="Martins N."/>
            <person name="Mehrabi R."/>
            <person name="Nap J.P.H."/>
            <person name="Ponomarenko A."/>
            <person name="Rudd J.J."/>
            <person name="Salamov A."/>
            <person name="Schmutz J."/>
            <person name="Schouten H.J."/>
            <person name="Shapiro H."/>
            <person name="Stergiopoulos I."/>
            <person name="Torriani S.F.F."/>
            <person name="Tu H."/>
            <person name="de Vries R.P."/>
            <person name="Waalwijk C."/>
            <person name="Ware S.B."/>
            <person name="Wiebenga A."/>
            <person name="Zwiers L.-H."/>
            <person name="Oliver R.P."/>
            <person name="Grigoriev I.V."/>
            <person name="Kema G.H.J."/>
        </authorList>
    </citation>
    <scope>NUCLEOTIDE SEQUENCE [LARGE SCALE GENOMIC DNA]</scope>
    <source>
        <strain evidence="4">CBS 115943 / IPO323</strain>
    </source>
</reference>
<dbReference type="InterPro" id="IPR027417">
    <property type="entry name" value="P-loop_NTPase"/>
</dbReference>
<accession>F9XAT8</accession>
<dbReference type="PANTHER" id="PTHR35205">
    <property type="entry name" value="NB-ARC AND TPR DOMAIN PROTEIN"/>
    <property type="match status" value="1"/>
</dbReference>
<dbReference type="EMBL" id="CM001200">
    <property type="protein sequence ID" value="EGP87056.1"/>
    <property type="molecule type" value="Genomic_DNA"/>
</dbReference>
<dbReference type="STRING" id="336722.F9XAT8"/>
<evidence type="ECO:0000313" key="3">
    <source>
        <dbReference type="EMBL" id="EGP87056.1"/>
    </source>
</evidence>
<dbReference type="SUPFAM" id="SSF48452">
    <property type="entry name" value="TPR-like"/>
    <property type="match status" value="2"/>
</dbReference>
<proteinExistence type="predicted"/>
<evidence type="ECO:0000259" key="2">
    <source>
        <dbReference type="Pfam" id="PF00931"/>
    </source>
</evidence>
<dbReference type="Proteomes" id="UP000008062">
    <property type="component" value="Chromosome 5"/>
</dbReference>
<evidence type="ECO:0000256" key="1">
    <source>
        <dbReference type="SAM" id="MobiDB-lite"/>
    </source>
</evidence>
<dbReference type="SUPFAM" id="SSF52540">
    <property type="entry name" value="P-loop containing nucleoside triphosphate hydrolases"/>
    <property type="match status" value="1"/>
</dbReference>
<organism evidence="3 4">
    <name type="scientific">Zymoseptoria tritici (strain CBS 115943 / IPO323)</name>
    <name type="common">Speckled leaf blotch fungus</name>
    <name type="synonym">Septoria tritici</name>
    <dbReference type="NCBI Taxonomy" id="336722"/>
    <lineage>
        <taxon>Eukaryota</taxon>
        <taxon>Fungi</taxon>
        <taxon>Dikarya</taxon>
        <taxon>Ascomycota</taxon>
        <taxon>Pezizomycotina</taxon>
        <taxon>Dothideomycetes</taxon>
        <taxon>Dothideomycetidae</taxon>
        <taxon>Mycosphaerellales</taxon>
        <taxon>Mycosphaerellaceae</taxon>
        <taxon>Zymoseptoria</taxon>
    </lineage>
</organism>
<dbReference type="Gene3D" id="3.40.50.300">
    <property type="entry name" value="P-loop containing nucleotide triphosphate hydrolases"/>
    <property type="match status" value="1"/>
</dbReference>
<gene>
    <name evidence="3" type="ORF">MYCGRDRAFT_93032</name>
</gene>
<keyword evidence="4" id="KW-1185">Reference proteome</keyword>
<dbReference type="OrthoDB" id="5394701at2759"/>
<dbReference type="RefSeq" id="XP_003852080.1">
    <property type="nucleotide sequence ID" value="XM_003852032.1"/>
</dbReference>
<dbReference type="InParanoid" id="F9XAT8"/>
<dbReference type="InterPro" id="IPR011990">
    <property type="entry name" value="TPR-like_helical_dom_sf"/>
</dbReference>
<dbReference type="OMA" id="NTSWLMI"/>
<feature type="compositionally biased region" description="Polar residues" evidence="1">
    <location>
        <begin position="166"/>
        <end position="177"/>
    </location>
</feature>
<dbReference type="PANTHER" id="PTHR35205:SF1">
    <property type="entry name" value="ZU5 DOMAIN-CONTAINING PROTEIN"/>
    <property type="match status" value="1"/>
</dbReference>
<evidence type="ECO:0000313" key="4">
    <source>
        <dbReference type="Proteomes" id="UP000008062"/>
    </source>
</evidence>
<protein>
    <recommendedName>
        <fullName evidence="2">NB-ARC domain-containing protein</fullName>
    </recommendedName>
</protein>
<feature type="region of interest" description="Disordered" evidence="1">
    <location>
        <begin position="166"/>
        <end position="214"/>
    </location>
</feature>
<dbReference type="HOGENOM" id="CLU_004786_0_0_1"/>